<dbReference type="Pfam" id="PF05860">
    <property type="entry name" value="TPS"/>
    <property type="match status" value="1"/>
</dbReference>
<evidence type="ECO:0000313" key="3">
    <source>
        <dbReference type="Proteomes" id="UP000256838"/>
    </source>
</evidence>
<dbReference type="EMBL" id="QRGA01000029">
    <property type="protein sequence ID" value="RDU94656.1"/>
    <property type="molecule type" value="Genomic_DNA"/>
</dbReference>
<dbReference type="Proteomes" id="UP000256838">
    <property type="component" value="Unassembled WGS sequence"/>
</dbReference>
<dbReference type="PANTHER" id="PTHR12338">
    <property type="entry name" value="AUTOTRANSPORTER"/>
    <property type="match status" value="1"/>
</dbReference>
<protein>
    <submittedName>
        <fullName evidence="2">Filamentous hemagglutinin N-terminal domain-containing protein</fullName>
    </submittedName>
</protein>
<feature type="domain" description="Filamentous haemagglutinin FhaB/tRNA nuclease CdiA-like TPS" evidence="1">
    <location>
        <begin position="39"/>
        <end position="150"/>
    </location>
</feature>
<evidence type="ECO:0000259" key="1">
    <source>
        <dbReference type="SMART" id="SM00912"/>
    </source>
</evidence>
<evidence type="ECO:0000313" key="2">
    <source>
        <dbReference type="EMBL" id="RDU94656.1"/>
    </source>
</evidence>
<dbReference type="AlphaFoldDB" id="A0A3D8JPL2"/>
<dbReference type="InterPro" id="IPR050909">
    <property type="entry name" value="Bact_Autotransporter_VF"/>
</dbReference>
<dbReference type="NCBIfam" id="TIGR01901">
    <property type="entry name" value="adhes_NPXG"/>
    <property type="match status" value="1"/>
</dbReference>
<dbReference type="SUPFAM" id="SSF51126">
    <property type="entry name" value="Pectin lyase-like"/>
    <property type="match status" value="1"/>
</dbReference>
<dbReference type="Gene3D" id="2.160.20.110">
    <property type="match status" value="1"/>
</dbReference>
<dbReference type="InterPro" id="IPR011050">
    <property type="entry name" value="Pectin_lyase_fold/virulence"/>
</dbReference>
<organism evidence="2 3">
    <name type="scientific">Trinickia dinghuensis</name>
    <dbReference type="NCBI Taxonomy" id="2291023"/>
    <lineage>
        <taxon>Bacteria</taxon>
        <taxon>Pseudomonadati</taxon>
        <taxon>Pseudomonadota</taxon>
        <taxon>Betaproteobacteria</taxon>
        <taxon>Burkholderiales</taxon>
        <taxon>Burkholderiaceae</taxon>
        <taxon>Trinickia</taxon>
    </lineage>
</organism>
<accession>A0A3D8JPL2</accession>
<gene>
    <name evidence="2" type="ORF">DWV00_32625</name>
</gene>
<dbReference type="InterPro" id="IPR008638">
    <property type="entry name" value="FhaB/CdiA-like_TPS"/>
</dbReference>
<name>A0A3D8JPL2_9BURK</name>
<dbReference type="SMART" id="SM00912">
    <property type="entry name" value="Haemagg_act"/>
    <property type="match status" value="1"/>
</dbReference>
<comment type="caution">
    <text evidence="2">The sequence shown here is derived from an EMBL/GenBank/DDBJ whole genome shotgun (WGS) entry which is preliminary data.</text>
</comment>
<dbReference type="OrthoDB" id="218680at2"/>
<dbReference type="Gene3D" id="2.160.20.10">
    <property type="entry name" value="Single-stranded right-handed beta-helix, Pectin lyase-like"/>
    <property type="match status" value="1"/>
</dbReference>
<reference evidence="2 3" key="1">
    <citation type="submission" date="2018-08" db="EMBL/GenBank/DDBJ databases">
        <title>Paraburkholderia sp. DHOM06 isolated from forest soil.</title>
        <authorList>
            <person name="Gao Z.-H."/>
            <person name="Qiu L.-H."/>
        </authorList>
    </citation>
    <scope>NUCLEOTIDE SEQUENCE [LARGE SCALE GENOMIC DNA]</scope>
    <source>
        <strain evidence="2 3">DHOM06</strain>
    </source>
</reference>
<proteinExistence type="predicted"/>
<dbReference type="RefSeq" id="WP_115537743.1">
    <property type="nucleotide sequence ID" value="NZ_QRGA01000029.1"/>
</dbReference>
<keyword evidence="3" id="KW-1185">Reference proteome</keyword>
<sequence length="765" mass="77006">MKPTNSESSASSALSKARSVSAIPFAVAILFASVHAYAGGLLPSGGKFIAGTGSIHGNGQQLTINQTSSRGVIDWTSFMIGNGKRVEIDNGAGATLNRVTGGVPSWILGTLSATGSVYLINPQGVVVGPSGVISTGGRFVASTLDADNTAFMQGGPLTLTGTSTADVVNLGKIGSSGGDVFLVARNAVLNLGDISAPAGSVELAAGQNVLLQDSSTSRQVFVQTGSRGTVTNLGTLQAAQISLQAADGNIYAFSGNHSAIRATGTATRDGHIWLVADTGTVHMSGTLSAKNADGTGGTVDTSASAFAPGLFGLFGATVDAGTWNLAMPSLNVTQPIGAAMTNSLGAGTSLNVNTTQGNIEIGTNLGWKGSAALTLGAYGSIAIDKGVKISNQGAGNLTLRADASGIDNQGKITNNSTLDWSNSAGVVSALYDMNGTYTPGTLLANAAWTPAEGSGMTTQITGYELVNSFTDLQNVSQNLAGNYALGKNLDDGGGHFTPIGNATTPFSGQFDGMGHTINHILIMPVYPAPYASAPLPSGLFGVIGNAGVVRNLSLTNSQSSPVNYVYTMSPGGLLAGINQGHIANVFVSGTLTAWDFSILGGLVGQNLGLIERSAANVTVSGETSDLGGLVGDNGGKIAQCYSTGWVQGIDHPSMPGGLVAYNSGTISQSFVTGAVTGDWMTAPSLAALTAANSGTVTADNYWNVQTTGVNNGGGAPASNGLTTAQMSNAASYVGWDFSANGAWVMPAGATHPVLRWQLAAGSQTQ</sequence>
<dbReference type="InterPro" id="IPR012334">
    <property type="entry name" value="Pectin_lyas_fold"/>
</dbReference>
<dbReference type="PANTHER" id="PTHR12338:SF5">
    <property type="entry name" value="ANTIGEN 43-RELATED"/>
    <property type="match status" value="1"/>
</dbReference>